<dbReference type="InterPro" id="IPR043128">
    <property type="entry name" value="Rev_trsase/Diguanyl_cyclase"/>
</dbReference>
<dbReference type="Gene3D" id="3.40.1170.60">
    <property type="match status" value="1"/>
</dbReference>
<dbReference type="RefSeq" id="WP_269264172.1">
    <property type="nucleotide sequence ID" value="NZ_CP098248.1"/>
</dbReference>
<dbReference type="Gene3D" id="1.10.150.20">
    <property type="entry name" value="5' to 3' exonuclease, C-terminal subdomain"/>
    <property type="match status" value="1"/>
</dbReference>
<keyword evidence="8" id="KW-1185">Reference proteome</keyword>
<dbReference type="CDD" id="cd01700">
    <property type="entry name" value="PolY_Pol_V_umuC"/>
    <property type="match status" value="1"/>
</dbReference>
<reference evidence="7" key="1">
    <citation type="journal article" date="2022" name="Front. Microbiol.">
        <title>New perspectives on an old grouping: The genomic and phenotypic variability of Oxalobacter formigenes and the implications for calcium oxalate stone prevention.</title>
        <authorList>
            <person name="Chmiel J.A."/>
            <person name="Carr C."/>
            <person name="Stuivenberg G.A."/>
            <person name="Venema R."/>
            <person name="Chanyi R.M."/>
            <person name="Al K.F."/>
            <person name="Giguere D."/>
            <person name="Say H."/>
            <person name="Akouris P.P."/>
            <person name="Dominguez Romero S.A."/>
            <person name="Kwong A."/>
            <person name="Tai V."/>
            <person name="Koval S.F."/>
            <person name="Razvi H."/>
            <person name="Bjazevic J."/>
            <person name="Burton J.P."/>
        </authorList>
    </citation>
    <scope>NUCLEOTIDE SEQUENCE</scope>
    <source>
        <strain evidence="7">HOxNP-1</strain>
    </source>
</reference>
<keyword evidence="5" id="KW-0742">SOS response</keyword>
<evidence type="ECO:0000256" key="1">
    <source>
        <dbReference type="ARBA" id="ARBA00010945"/>
    </source>
</evidence>
<dbReference type="PROSITE" id="PS50173">
    <property type="entry name" value="UMUC"/>
    <property type="match status" value="1"/>
</dbReference>
<dbReference type="Proteomes" id="UP001164794">
    <property type="component" value="Chromosome"/>
</dbReference>
<organism evidence="7 8">
    <name type="scientific">Oxalobacter aliiformigenes</name>
    <dbReference type="NCBI Taxonomy" id="2946593"/>
    <lineage>
        <taxon>Bacteria</taxon>
        <taxon>Pseudomonadati</taxon>
        <taxon>Pseudomonadota</taxon>
        <taxon>Betaproteobacteria</taxon>
        <taxon>Burkholderiales</taxon>
        <taxon>Oxalobacteraceae</taxon>
        <taxon>Oxalobacter</taxon>
    </lineage>
</organism>
<dbReference type="EMBL" id="CP098248">
    <property type="protein sequence ID" value="WAV96694.1"/>
    <property type="molecule type" value="Genomic_DNA"/>
</dbReference>
<evidence type="ECO:0000313" key="8">
    <source>
        <dbReference type="Proteomes" id="UP001164794"/>
    </source>
</evidence>
<gene>
    <name evidence="7" type="ORF">NB645_07660</name>
</gene>
<dbReference type="Pfam" id="PF13438">
    <property type="entry name" value="DUF4113"/>
    <property type="match status" value="1"/>
</dbReference>
<dbReference type="PANTHER" id="PTHR11076">
    <property type="entry name" value="DNA REPAIR POLYMERASE UMUC / TRANSFERASE FAMILY MEMBER"/>
    <property type="match status" value="1"/>
</dbReference>
<accession>A0ABY7JL35</accession>
<proteinExistence type="inferred from homology"/>
<comment type="similarity">
    <text evidence="1">Belongs to the DNA polymerase type-Y family.</text>
</comment>
<sequence>MEQCIALVDCNNFFVSCERVFRPDLDGRPMVVLSSNDGCVISRSDEAKRLGIRMGEPWFKVKGLHKYRDVMAFSGNFPLYSDLSNRVKCMLADFSPVHEEYSVDESFLDLTGFDDIRERSCAIREIVRKQAGIPVCIGIGPTKTLAKLANFVAKKHPKSKGIFFYNVLDRQQKRVLLDKIPVDEVWGIGQRLSRSLRRLGIGTVCQLHDSDIKAMRARFGVPMERLVSELRGIPCIEIADISPPRKQIMSSRSFGERITKQDDLENAMAFHATKIGRQLRKQESVAGMVHVFLETDPFRKDRPQYHPYISLPLVEPTSSTVEINRYAMIGLHRIYKSGYEYRKAGVCVSELSPESLFFPDMFADSRQERIMKVMDEINGQFGNGALRLSQDDWMHRYWEPRKERMSPRYTTSWNELAVCGD</sequence>
<dbReference type="InterPro" id="IPR050116">
    <property type="entry name" value="DNA_polymerase-Y"/>
</dbReference>
<protein>
    <submittedName>
        <fullName evidence="7">Y-family DNA polymerase</fullName>
    </submittedName>
</protein>
<evidence type="ECO:0000256" key="4">
    <source>
        <dbReference type="ARBA" id="ARBA00023204"/>
    </source>
</evidence>
<dbReference type="InterPro" id="IPR017961">
    <property type="entry name" value="DNA_pol_Y-fam_little_finger"/>
</dbReference>
<dbReference type="SUPFAM" id="SSF100879">
    <property type="entry name" value="Lesion bypass DNA polymerase (Y-family), little finger domain"/>
    <property type="match status" value="1"/>
</dbReference>
<dbReference type="Pfam" id="PF00817">
    <property type="entry name" value="IMS"/>
    <property type="match status" value="1"/>
</dbReference>
<dbReference type="Gene3D" id="3.30.1490.100">
    <property type="entry name" value="DNA polymerase, Y-family, little finger domain"/>
    <property type="match status" value="1"/>
</dbReference>
<name>A0ABY7JL35_9BURK</name>
<feature type="domain" description="UmuC" evidence="6">
    <location>
        <begin position="5"/>
        <end position="189"/>
    </location>
</feature>
<dbReference type="InterPro" id="IPR036775">
    <property type="entry name" value="DNA_pol_Y-fam_lit_finger_sf"/>
</dbReference>
<evidence type="ECO:0000256" key="5">
    <source>
        <dbReference type="ARBA" id="ARBA00023236"/>
    </source>
</evidence>
<evidence type="ECO:0000256" key="3">
    <source>
        <dbReference type="ARBA" id="ARBA00023199"/>
    </source>
</evidence>
<dbReference type="Pfam" id="PF11799">
    <property type="entry name" value="IMS_C"/>
    <property type="match status" value="1"/>
</dbReference>
<evidence type="ECO:0000256" key="2">
    <source>
        <dbReference type="ARBA" id="ARBA00022763"/>
    </source>
</evidence>
<evidence type="ECO:0000313" key="7">
    <source>
        <dbReference type="EMBL" id="WAV96694.1"/>
    </source>
</evidence>
<evidence type="ECO:0000259" key="6">
    <source>
        <dbReference type="PROSITE" id="PS50173"/>
    </source>
</evidence>
<keyword evidence="4" id="KW-0234">DNA repair</keyword>
<dbReference type="InterPro" id="IPR043502">
    <property type="entry name" value="DNA/RNA_pol_sf"/>
</dbReference>
<dbReference type="PANTHER" id="PTHR11076:SF34">
    <property type="entry name" value="PROTEIN UMUC"/>
    <property type="match status" value="1"/>
</dbReference>
<dbReference type="Gene3D" id="3.30.70.270">
    <property type="match status" value="1"/>
</dbReference>
<dbReference type="InterPro" id="IPR001126">
    <property type="entry name" value="UmuC"/>
</dbReference>
<keyword evidence="2" id="KW-0227">DNA damage</keyword>
<keyword evidence="3" id="KW-0741">SOS mutagenesis</keyword>
<dbReference type="SUPFAM" id="SSF56672">
    <property type="entry name" value="DNA/RNA polymerases"/>
    <property type="match status" value="1"/>
</dbReference>
<dbReference type="InterPro" id="IPR025188">
    <property type="entry name" value="DUF4113"/>
</dbReference>